<evidence type="ECO:0000313" key="4">
    <source>
        <dbReference type="Proteomes" id="UP000193335"/>
    </source>
</evidence>
<dbReference type="InterPro" id="IPR051043">
    <property type="entry name" value="Sulfatase_Mod_Factor_Kinase"/>
</dbReference>
<comment type="caution">
    <text evidence="3">The sequence shown here is derived from an EMBL/GenBank/DDBJ whole genome shotgun (WGS) entry which is preliminary data.</text>
</comment>
<dbReference type="InterPro" id="IPR042095">
    <property type="entry name" value="SUMF_sf"/>
</dbReference>
<keyword evidence="3" id="KW-0449">Lipoprotein</keyword>
<dbReference type="PANTHER" id="PTHR23150:SF19">
    <property type="entry name" value="FORMYLGLYCINE-GENERATING ENZYME"/>
    <property type="match status" value="1"/>
</dbReference>
<accession>A0A1Y2JU72</accession>
<name>A0A1Y2JU72_BRAJP</name>
<dbReference type="InterPro" id="IPR005532">
    <property type="entry name" value="SUMF_dom"/>
</dbReference>
<protein>
    <submittedName>
        <fullName evidence="3">Gliding motility-associated lipoprotein GldK</fullName>
    </submittedName>
</protein>
<dbReference type="AlphaFoldDB" id="A0A1Y2JU72"/>
<dbReference type="PANTHER" id="PTHR23150">
    <property type="entry name" value="SULFATASE MODIFYING FACTOR 1, 2"/>
    <property type="match status" value="1"/>
</dbReference>
<dbReference type="Pfam" id="PF03781">
    <property type="entry name" value="FGE-sulfatase"/>
    <property type="match status" value="1"/>
</dbReference>
<evidence type="ECO:0000259" key="2">
    <source>
        <dbReference type="Pfam" id="PF03781"/>
    </source>
</evidence>
<feature type="region of interest" description="Disordered" evidence="1">
    <location>
        <begin position="257"/>
        <end position="277"/>
    </location>
</feature>
<gene>
    <name evidence="3" type="ORF">BSZ19_08330</name>
</gene>
<dbReference type="GO" id="GO:0120147">
    <property type="term" value="F:formylglycine-generating oxidase activity"/>
    <property type="evidence" value="ECO:0007669"/>
    <property type="project" value="TreeGrafter"/>
</dbReference>
<evidence type="ECO:0000256" key="1">
    <source>
        <dbReference type="SAM" id="MobiDB-lite"/>
    </source>
</evidence>
<dbReference type="Proteomes" id="UP000193335">
    <property type="component" value="Unassembled WGS sequence"/>
</dbReference>
<sequence length="326" mass="36507">MGIATYQTPAADVCEGSATSAIFIPGGTFRMGSDRHYPEEAPSHMASVDGFWIDRTPVTNRQFKEFVRATGHVTFAEVAPDPKNYPDALPHMIFAGSLVFAPPDHPVDLRDYSQWWTLLKGANWRCPYGRKSNIKSLDDHPVVHVAYSDALAYARWAGKDLPTEAEWEFAARGGLEGAEYAWGDELVPGGVHQANIWQGHFPFENRREDGYERTSPVMTYPPNGYGVFDMIGNVWEWTSDWWAPKHQADAKKACCIPQNPRGGLEQDSHDPSLPLSRIPRKVIKGGSHLCAPNYCRRYRPAARHAEPIDTSTSHLGFRCVTRPGRE</sequence>
<proteinExistence type="predicted"/>
<dbReference type="EMBL" id="NAFL01000217">
    <property type="protein sequence ID" value="OSJ35431.1"/>
    <property type="molecule type" value="Genomic_DNA"/>
</dbReference>
<evidence type="ECO:0000313" key="3">
    <source>
        <dbReference type="EMBL" id="OSJ35431.1"/>
    </source>
</evidence>
<feature type="domain" description="Sulfatase-modifying factor enzyme-like" evidence="2">
    <location>
        <begin position="18"/>
        <end position="320"/>
    </location>
</feature>
<dbReference type="SUPFAM" id="SSF56436">
    <property type="entry name" value="C-type lectin-like"/>
    <property type="match status" value="1"/>
</dbReference>
<dbReference type="Gene3D" id="3.90.1580.10">
    <property type="entry name" value="paralog of FGE (formylglycine-generating enzyme)"/>
    <property type="match status" value="1"/>
</dbReference>
<organism evidence="3 4">
    <name type="scientific">Bradyrhizobium japonicum</name>
    <dbReference type="NCBI Taxonomy" id="375"/>
    <lineage>
        <taxon>Bacteria</taxon>
        <taxon>Pseudomonadati</taxon>
        <taxon>Pseudomonadota</taxon>
        <taxon>Alphaproteobacteria</taxon>
        <taxon>Hyphomicrobiales</taxon>
        <taxon>Nitrobacteraceae</taxon>
        <taxon>Bradyrhizobium</taxon>
    </lineage>
</organism>
<dbReference type="InterPro" id="IPR016187">
    <property type="entry name" value="CTDL_fold"/>
</dbReference>
<reference evidence="3 4" key="1">
    <citation type="submission" date="2017-03" db="EMBL/GenBank/DDBJ databases">
        <title>Whole genome sequences of fourteen strains of Bradyrhizobium canariense and one strain of Bradyrhizobium japonicum isolated from Lupinus (Papilionoideae: Genisteae) species in Algeria.</title>
        <authorList>
            <person name="Crovadore J."/>
            <person name="Chekireb D."/>
            <person name="Brachmann A."/>
            <person name="Chablais R."/>
            <person name="Cochard B."/>
            <person name="Lefort F."/>
        </authorList>
    </citation>
    <scope>NUCLEOTIDE SEQUENCE [LARGE SCALE GENOMIC DNA]</scope>
    <source>
        <strain evidence="3 4">UBMA197</strain>
    </source>
</reference>